<sequence>MFFNKAIIFCAIASASALSVRAAPPPGPVLTAEVVYHTFIKASPFLIDSTTTQVWTQSPSQTASATN</sequence>
<feature type="signal peptide" evidence="1">
    <location>
        <begin position="1"/>
        <end position="22"/>
    </location>
</feature>
<evidence type="ECO:0000313" key="3">
    <source>
        <dbReference type="Proteomes" id="UP000308652"/>
    </source>
</evidence>
<evidence type="ECO:0000313" key="2">
    <source>
        <dbReference type="EMBL" id="TFK34313.1"/>
    </source>
</evidence>
<proteinExistence type="predicted"/>
<dbReference type="EMBL" id="ML213633">
    <property type="protein sequence ID" value="TFK34313.1"/>
    <property type="molecule type" value="Genomic_DNA"/>
</dbReference>
<organism evidence="2 3">
    <name type="scientific">Crucibulum laeve</name>
    <dbReference type="NCBI Taxonomy" id="68775"/>
    <lineage>
        <taxon>Eukaryota</taxon>
        <taxon>Fungi</taxon>
        <taxon>Dikarya</taxon>
        <taxon>Basidiomycota</taxon>
        <taxon>Agaricomycotina</taxon>
        <taxon>Agaricomycetes</taxon>
        <taxon>Agaricomycetidae</taxon>
        <taxon>Agaricales</taxon>
        <taxon>Agaricineae</taxon>
        <taxon>Nidulariaceae</taxon>
        <taxon>Crucibulum</taxon>
    </lineage>
</organism>
<dbReference type="OrthoDB" id="3025387at2759"/>
<dbReference type="Proteomes" id="UP000308652">
    <property type="component" value="Unassembled WGS sequence"/>
</dbReference>
<feature type="chain" id="PRO_5023087259" evidence="1">
    <location>
        <begin position="23"/>
        <end position="67"/>
    </location>
</feature>
<protein>
    <submittedName>
        <fullName evidence="2">Uncharacterized protein</fullName>
    </submittedName>
</protein>
<reference evidence="2 3" key="1">
    <citation type="journal article" date="2019" name="Nat. Ecol. Evol.">
        <title>Megaphylogeny resolves global patterns of mushroom evolution.</title>
        <authorList>
            <person name="Varga T."/>
            <person name="Krizsan K."/>
            <person name="Foldi C."/>
            <person name="Dima B."/>
            <person name="Sanchez-Garcia M."/>
            <person name="Sanchez-Ramirez S."/>
            <person name="Szollosi G.J."/>
            <person name="Szarkandi J.G."/>
            <person name="Papp V."/>
            <person name="Albert L."/>
            <person name="Andreopoulos W."/>
            <person name="Angelini C."/>
            <person name="Antonin V."/>
            <person name="Barry K.W."/>
            <person name="Bougher N.L."/>
            <person name="Buchanan P."/>
            <person name="Buyck B."/>
            <person name="Bense V."/>
            <person name="Catcheside P."/>
            <person name="Chovatia M."/>
            <person name="Cooper J."/>
            <person name="Damon W."/>
            <person name="Desjardin D."/>
            <person name="Finy P."/>
            <person name="Geml J."/>
            <person name="Haridas S."/>
            <person name="Hughes K."/>
            <person name="Justo A."/>
            <person name="Karasinski D."/>
            <person name="Kautmanova I."/>
            <person name="Kiss B."/>
            <person name="Kocsube S."/>
            <person name="Kotiranta H."/>
            <person name="LaButti K.M."/>
            <person name="Lechner B.E."/>
            <person name="Liimatainen K."/>
            <person name="Lipzen A."/>
            <person name="Lukacs Z."/>
            <person name="Mihaltcheva S."/>
            <person name="Morgado L.N."/>
            <person name="Niskanen T."/>
            <person name="Noordeloos M.E."/>
            <person name="Ohm R.A."/>
            <person name="Ortiz-Santana B."/>
            <person name="Ovrebo C."/>
            <person name="Racz N."/>
            <person name="Riley R."/>
            <person name="Savchenko A."/>
            <person name="Shiryaev A."/>
            <person name="Soop K."/>
            <person name="Spirin V."/>
            <person name="Szebenyi C."/>
            <person name="Tomsovsky M."/>
            <person name="Tulloss R.E."/>
            <person name="Uehling J."/>
            <person name="Grigoriev I.V."/>
            <person name="Vagvolgyi C."/>
            <person name="Papp T."/>
            <person name="Martin F.M."/>
            <person name="Miettinen O."/>
            <person name="Hibbett D.S."/>
            <person name="Nagy L.G."/>
        </authorList>
    </citation>
    <scope>NUCLEOTIDE SEQUENCE [LARGE SCALE GENOMIC DNA]</scope>
    <source>
        <strain evidence="2 3">CBS 166.37</strain>
    </source>
</reference>
<keyword evidence="3" id="KW-1185">Reference proteome</keyword>
<accession>A0A5C3LPV2</accession>
<dbReference type="AlphaFoldDB" id="A0A5C3LPV2"/>
<gene>
    <name evidence="2" type="ORF">BDQ12DRAFT_689838</name>
</gene>
<keyword evidence="1" id="KW-0732">Signal</keyword>
<evidence type="ECO:0000256" key="1">
    <source>
        <dbReference type="SAM" id="SignalP"/>
    </source>
</evidence>
<name>A0A5C3LPV2_9AGAR</name>